<evidence type="ECO:0000256" key="4">
    <source>
        <dbReference type="ARBA" id="ARBA00022679"/>
    </source>
</evidence>
<evidence type="ECO:0000313" key="11">
    <source>
        <dbReference type="EMBL" id="KAK9861547.1"/>
    </source>
</evidence>
<keyword evidence="13" id="KW-1185">Reference proteome</keyword>
<evidence type="ECO:0000256" key="6">
    <source>
        <dbReference type="ARBA" id="ARBA00022824"/>
    </source>
</evidence>
<evidence type="ECO:0000256" key="9">
    <source>
        <dbReference type="ARBA" id="ARBA00023136"/>
    </source>
</evidence>
<dbReference type="GO" id="GO:0005789">
    <property type="term" value="C:endoplasmic reticulum membrane"/>
    <property type="evidence" value="ECO:0007669"/>
    <property type="project" value="UniProtKB-SubCell"/>
</dbReference>
<keyword evidence="8" id="KW-0443">Lipid metabolism</keyword>
<evidence type="ECO:0000256" key="1">
    <source>
        <dbReference type="ARBA" id="ARBA00004477"/>
    </source>
</evidence>
<gene>
    <name evidence="11" type="ORF">WJX84_006713</name>
    <name evidence="12" type="ORF">WJX84_011617</name>
</gene>
<dbReference type="EMBL" id="JALJOV010000051">
    <property type="protein sequence ID" value="KAK9868003.1"/>
    <property type="molecule type" value="Genomic_DNA"/>
</dbReference>
<dbReference type="EMBL" id="JALJOV010000741">
    <property type="protein sequence ID" value="KAK9861547.1"/>
    <property type="molecule type" value="Genomic_DNA"/>
</dbReference>
<dbReference type="Pfam" id="PF03982">
    <property type="entry name" value="DAGAT"/>
    <property type="match status" value="1"/>
</dbReference>
<keyword evidence="6" id="KW-0256">Endoplasmic reticulum</keyword>
<name>A0AAW1SY73_9CHLO</name>
<keyword evidence="9" id="KW-0472">Membrane</keyword>
<evidence type="ECO:0000256" key="3">
    <source>
        <dbReference type="ARBA" id="ARBA00022516"/>
    </source>
</evidence>
<evidence type="ECO:0000256" key="2">
    <source>
        <dbReference type="ARBA" id="ARBA00005420"/>
    </source>
</evidence>
<evidence type="ECO:0000256" key="7">
    <source>
        <dbReference type="ARBA" id="ARBA00022989"/>
    </source>
</evidence>
<reference evidence="11 13" key="1">
    <citation type="journal article" date="2024" name="Nat. Commun.">
        <title>Phylogenomics reveals the evolutionary origins of lichenization in chlorophyte algae.</title>
        <authorList>
            <person name="Puginier C."/>
            <person name="Libourel C."/>
            <person name="Otte J."/>
            <person name="Skaloud P."/>
            <person name="Haon M."/>
            <person name="Grisel S."/>
            <person name="Petersen M."/>
            <person name="Berrin J.G."/>
            <person name="Delaux P.M."/>
            <person name="Dal Grande F."/>
            <person name="Keller J."/>
        </authorList>
    </citation>
    <scope>NUCLEOTIDE SEQUENCE [LARGE SCALE GENOMIC DNA]</scope>
    <source>
        <strain evidence="11 13">SAG 2523</strain>
    </source>
</reference>
<evidence type="ECO:0000313" key="13">
    <source>
        <dbReference type="Proteomes" id="UP001485043"/>
    </source>
</evidence>
<keyword evidence="5" id="KW-0812">Transmembrane</keyword>
<keyword evidence="4" id="KW-0808">Transferase</keyword>
<comment type="caution">
    <text evidence="11">The sequence shown here is derived from an EMBL/GenBank/DDBJ whole genome shotgun (WGS) entry which is preliminary data.</text>
</comment>
<evidence type="ECO:0000313" key="12">
    <source>
        <dbReference type="EMBL" id="KAK9868003.1"/>
    </source>
</evidence>
<keyword evidence="7" id="KW-1133">Transmembrane helix</keyword>
<accession>A0AAW1SY73</accession>
<evidence type="ECO:0000256" key="10">
    <source>
        <dbReference type="ARBA" id="ARBA00023315"/>
    </source>
</evidence>
<dbReference type="PANTHER" id="PTHR12317">
    <property type="entry name" value="DIACYLGLYCEROL O-ACYLTRANSFERASE"/>
    <property type="match status" value="1"/>
</dbReference>
<reference evidence="11" key="2">
    <citation type="submission" date="2024-04" db="EMBL/GenBank/DDBJ databases">
        <authorList>
            <person name="Dal Grande F."/>
            <person name="Keller J."/>
            <person name="Delaux P.-M."/>
        </authorList>
    </citation>
    <scope>NUCLEOTIDE SEQUENCE</scope>
    <source>
        <strain evidence="11">SAG 2523</strain>
    </source>
</reference>
<keyword evidence="3" id="KW-0444">Lipid biosynthesis</keyword>
<proteinExistence type="inferred from homology"/>
<keyword evidence="10" id="KW-0012">Acyltransferase</keyword>
<dbReference type="Proteomes" id="UP001485043">
    <property type="component" value="Unassembled WGS sequence"/>
</dbReference>
<protein>
    <submittedName>
        <fullName evidence="11">Uncharacterized protein</fullName>
    </submittedName>
</protein>
<comment type="subcellular location">
    <subcellularLocation>
        <location evidence="1">Endoplasmic reticulum membrane</location>
        <topology evidence="1">Multi-pass membrane protein</topology>
    </subcellularLocation>
</comment>
<dbReference type="GO" id="GO:0004144">
    <property type="term" value="F:diacylglycerol O-acyltransferase activity"/>
    <property type="evidence" value="ECO:0007669"/>
    <property type="project" value="TreeGrafter"/>
</dbReference>
<dbReference type="PANTHER" id="PTHR12317:SF63">
    <property type="entry name" value="DIACYLGLYCEROL O-ACYLTRANSFERASE 2"/>
    <property type="match status" value="1"/>
</dbReference>
<evidence type="ECO:0000256" key="8">
    <source>
        <dbReference type="ARBA" id="ARBA00023098"/>
    </source>
</evidence>
<dbReference type="AlphaFoldDB" id="A0AAW1SY73"/>
<organism evidence="11 13">
    <name type="scientific">Apatococcus fuscideae</name>
    <dbReference type="NCBI Taxonomy" id="2026836"/>
    <lineage>
        <taxon>Eukaryota</taxon>
        <taxon>Viridiplantae</taxon>
        <taxon>Chlorophyta</taxon>
        <taxon>core chlorophytes</taxon>
        <taxon>Trebouxiophyceae</taxon>
        <taxon>Chlorellales</taxon>
        <taxon>Chlorellaceae</taxon>
        <taxon>Apatococcus</taxon>
    </lineage>
</organism>
<sequence length="152" mass="16873">MYVLAIFYNVLGSALALLFWRNPLSWTFIGLQVALAAFSPQSKPYIIGYEPHSALPIAMPVAFNQFSQVLPKGLTKVRQLASSICFYIPIVRQLWWWLGVRPVSKENIKHLLATGHSVVLCPGGVREIFYMEKATTGSNLGPLSCRANSFTG</sequence>
<dbReference type="GO" id="GO:0019432">
    <property type="term" value="P:triglyceride biosynthetic process"/>
    <property type="evidence" value="ECO:0007669"/>
    <property type="project" value="TreeGrafter"/>
</dbReference>
<dbReference type="InterPro" id="IPR007130">
    <property type="entry name" value="DAGAT"/>
</dbReference>
<comment type="similarity">
    <text evidence="2">Belongs to the diacylglycerol acyltransferase family.</text>
</comment>
<evidence type="ECO:0000256" key="5">
    <source>
        <dbReference type="ARBA" id="ARBA00022692"/>
    </source>
</evidence>